<dbReference type="GO" id="GO:0008963">
    <property type="term" value="F:phospho-N-acetylmuramoyl-pentapeptide-transferase activity"/>
    <property type="evidence" value="ECO:0007669"/>
    <property type="project" value="UniProtKB-UniRule"/>
</dbReference>
<dbReference type="InterPro" id="IPR018480">
    <property type="entry name" value="PNAcMuramoyl-5peptid_Trfase_CS"/>
</dbReference>
<dbReference type="GO" id="GO:0051992">
    <property type="term" value="F:UDP-N-acetylmuramoyl-L-alanyl-D-glutamyl-meso-2,6-diaminopimelyl-D-alanyl-D-alanine:undecaprenyl-phosphate transferase activity"/>
    <property type="evidence" value="ECO:0007669"/>
    <property type="project" value="RHEA"/>
</dbReference>
<evidence type="ECO:0000313" key="10">
    <source>
        <dbReference type="EMBL" id="OXM15681.1"/>
    </source>
</evidence>
<proteinExistence type="inferred from homology"/>
<keyword evidence="7" id="KW-0131">Cell cycle</keyword>
<keyword evidence="7" id="KW-1003">Cell membrane</keyword>
<dbReference type="GO" id="GO:0009252">
    <property type="term" value="P:peptidoglycan biosynthetic process"/>
    <property type="evidence" value="ECO:0007669"/>
    <property type="project" value="UniProtKB-UniRule"/>
</dbReference>
<evidence type="ECO:0000256" key="8">
    <source>
        <dbReference type="NCBIfam" id="TIGR00445"/>
    </source>
</evidence>
<keyword evidence="5 7" id="KW-1133">Transmembrane helix</keyword>
<dbReference type="CDD" id="cd06852">
    <property type="entry name" value="GT_MraY"/>
    <property type="match status" value="1"/>
</dbReference>
<comment type="function">
    <text evidence="7">Catalyzes the initial step of the lipid cycle reactions in the biosynthesis of the cell wall peptidoglycan: transfers peptidoglycan precursor phospho-MurNAc-pentapeptide from UDP-MurNAc-pentapeptide onto the lipid carrier undecaprenyl phosphate, yielding undecaprenyl-pyrophosphoryl-MurNAc-pentapeptide, known as lipid I.</text>
</comment>
<keyword evidence="7" id="KW-0132">Cell division</keyword>
<comment type="pathway">
    <text evidence="7">Cell wall biogenesis; peptidoglycan biosynthesis.</text>
</comment>
<feature type="transmembrane region" description="Helical" evidence="7">
    <location>
        <begin position="150"/>
        <end position="168"/>
    </location>
</feature>
<evidence type="ECO:0000256" key="4">
    <source>
        <dbReference type="ARBA" id="ARBA00022692"/>
    </source>
</evidence>
<keyword evidence="4 7" id="KW-0812">Transmembrane</keyword>
<keyword evidence="7" id="KW-0133">Cell shape</keyword>
<dbReference type="AlphaFoldDB" id="A0A229P0X9"/>
<keyword evidence="7" id="KW-0573">Peptidoglycan synthesis</keyword>
<dbReference type="EC" id="2.7.8.13" evidence="7 8"/>
<accession>A0A229P0X9</accession>
<evidence type="ECO:0000256" key="5">
    <source>
        <dbReference type="ARBA" id="ARBA00022989"/>
    </source>
</evidence>
<dbReference type="NCBIfam" id="TIGR00445">
    <property type="entry name" value="mraY"/>
    <property type="match status" value="1"/>
</dbReference>
<organism evidence="10 11">
    <name type="scientific">Paenibacillus herberti</name>
    <dbReference type="NCBI Taxonomy" id="1619309"/>
    <lineage>
        <taxon>Bacteria</taxon>
        <taxon>Bacillati</taxon>
        <taxon>Bacillota</taxon>
        <taxon>Bacilli</taxon>
        <taxon>Bacillales</taxon>
        <taxon>Paenibacillaceae</taxon>
        <taxon>Paenibacillus</taxon>
    </lineage>
</organism>
<dbReference type="HAMAP" id="MF_00038">
    <property type="entry name" value="MraY"/>
    <property type="match status" value="1"/>
</dbReference>
<dbReference type="GO" id="GO:0051301">
    <property type="term" value="P:cell division"/>
    <property type="evidence" value="ECO:0007669"/>
    <property type="project" value="UniProtKB-KW"/>
</dbReference>
<evidence type="ECO:0000256" key="3">
    <source>
        <dbReference type="ARBA" id="ARBA00022679"/>
    </source>
</evidence>
<keyword evidence="7 9" id="KW-0460">Magnesium</keyword>
<comment type="catalytic activity">
    <reaction evidence="7">
        <text>UDP-N-acetyl-alpha-D-muramoyl-L-alanyl-gamma-D-glutamyl-meso-2,6-diaminopimeloyl-D-alanyl-D-alanine + di-trans,octa-cis-undecaprenyl phosphate = di-trans,octa-cis-undecaprenyl diphospho-N-acetyl-alpha-D-muramoyl-L-alanyl-D-glutamyl-meso-2,6-diaminopimeloyl-D-alanyl-D-alanine + UMP</text>
        <dbReference type="Rhea" id="RHEA:28386"/>
        <dbReference type="ChEBI" id="CHEBI:57865"/>
        <dbReference type="ChEBI" id="CHEBI:60392"/>
        <dbReference type="ChEBI" id="CHEBI:61386"/>
        <dbReference type="ChEBI" id="CHEBI:61387"/>
        <dbReference type="EC" id="2.7.8.13"/>
    </reaction>
</comment>
<keyword evidence="7 9" id="KW-0479">Metal-binding</keyword>
<dbReference type="GO" id="GO:0046872">
    <property type="term" value="F:metal ion binding"/>
    <property type="evidence" value="ECO:0007669"/>
    <property type="project" value="UniProtKB-KW"/>
</dbReference>
<gene>
    <name evidence="7" type="primary">mraY</name>
    <name evidence="10" type="ORF">CGZ75_02825</name>
</gene>
<evidence type="ECO:0000256" key="1">
    <source>
        <dbReference type="ARBA" id="ARBA00004141"/>
    </source>
</evidence>
<dbReference type="Pfam" id="PF00953">
    <property type="entry name" value="Glycos_transf_4"/>
    <property type="match status" value="1"/>
</dbReference>
<feature type="transmembrane region" description="Helical" evidence="7">
    <location>
        <begin position="175"/>
        <end position="194"/>
    </location>
</feature>
<feature type="transmembrane region" description="Helical" evidence="7">
    <location>
        <begin position="49"/>
        <end position="71"/>
    </location>
</feature>
<dbReference type="PROSITE" id="PS01347">
    <property type="entry name" value="MRAY_1"/>
    <property type="match status" value="1"/>
</dbReference>
<dbReference type="PANTHER" id="PTHR22926:SF5">
    <property type="entry name" value="PHOSPHO-N-ACETYLMURAMOYL-PENTAPEPTIDE-TRANSFERASE HOMOLOG"/>
    <property type="match status" value="1"/>
</dbReference>
<sequence length="322" mass="34599">MDMLVILMTIGVSFLLSVILGPLCIPLLRRLKFGQQVRTDGPQSHLKKSGTPTMGGIIIMLALLIAFLRFSEKTTEFWVLLIGALGFGLVGFMDDYIKIVLKRSLGLTAKQKLGGQLLFSIIICVLLFKMDHSTAISIPGTHFSFDLGWFYYPFVVIIFFATTNAVNFTDGVDGLLAGTSGIAAGAFTIIAMQATEHESAVFMAALVGAVLGFLIFNAHPAKVFMGDTGSLGIGGALAAAAILTKTEVLLILIGGVFVIEMVSVILQVGSFKLRGKRIFRMSPIHHHFELSGWSEWKVVTIFWAVGLVLAAAGLALYRIGGG</sequence>
<comment type="similarity">
    <text evidence="2 7">Belongs to the glycosyltransferase 4 family. MraY subfamily.</text>
</comment>
<comment type="caution">
    <text evidence="10">The sequence shown here is derived from an EMBL/GenBank/DDBJ whole genome shotgun (WGS) entry which is preliminary data.</text>
</comment>
<dbReference type="UniPathway" id="UPA00219"/>
<keyword evidence="7" id="KW-0961">Cell wall biogenesis/degradation</keyword>
<name>A0A229P0X9_9BACL</name>
<dbReference type="Pfam" id="PF10555">
    <property type="entry name" value="MraY_sig1"/>
    <property type="match status" value="1"/>
</dbReference>
<comment type="cofactor">
    <cofactor evidence="7 9">
        <name>Mg(2+)</name>
        <dbReference type="ChEBI" id="CHEBI:18420"/>
    </cofactor>
</comment>
<dbReference type="GO" id="GO:0005886">
    <property type="term" value="C:plasma membrane"/>
    <property type="evidence" value="ECO:0007669"/>
    <property type="project" value="UniProtKB-SubCell"/>
</dbReference>
<evidence type="ECO:0000256" key="7">
    <source>
        <dbReference type="HAMAP-Rule" id="MF_00038"/>
    </source>
</evidence>
<dbReference type="PROSITE" id="PS01348">
    <property type="entry name" value="MRAY_2"/>
    <property type="match status" value="1"/>
</dbReference>
<dbReference type="GO" id="GO:0071555">
    <property type="term" value="P:cell wall organization"/>
    <property type="evidence" value="ECO:0007669"/>
    <property type="project" value="UniProtKB-KW"/>
</dbReference>
<feature type="transmembrane region" description="Helical" evidence="7">
    <location>
        <begin position="200"/>
        <end position="216"/>
    </location>
</feature>
<keyword evidence="6 7" id="KW-0472">Membrane</keyword>
<evidence type="ECO:0000313" key="11">
    <source>
        <dbReference type="Proteomes" id="UP000215145"/>
    </source>
</evidence>
<dbReference type="PANTHER" id="PTHR22926">
    <property type="entry name" value="PHOSPHO-N-ACETYLMURAMOYL-PENTAPEPTIDE-TRANSFERASE"/>
    <property type="match status" value="1"/>
</dbReference>
<protein>
    <recommendedName>
        <fullName evidence="7 8">Phospho-N-acetylmuramoyl-pentapeptide-transferase</fullName>
        <ecNumber evidence="7 8">2.7.8.13</ecNumber>
    </recommendedName>
    <alternativeName>
        <fullName evidence="7">UDP-MurNAc-pentapeptide phosphotransferase</fullName>
    </alternativeName>
</protein>
<dbReference type="Proteomes" id="UP000215145">
    <property type="component" value="Unassembled WGS sequence"/>
</dbReference>
<feature type="binding site" evidence="9">
    <location>
        <position position="167"/>
    </location>
    <ligand>
        <name>Mg(2+)</name>
        <dbReference type="ChEBI" id="CHEBI:18420"/>
    </ligand>
</feature>
<dbReference type="OrthoDB" id="9805475at2"/>
<feature type="transmembrane region" description="Helical" evidence="7">
    <location>
        <begin position="298"/>
        <end position="319"/>
    </location>
</feature>
<comment type="subcellular location">
    <subcellularLocation>
        <location evidence="7">Cell membrane</location>
        <topology evidence="7">Multi-pass membrane protein</topology>
    </subcellularLocation>
    <subcellularLocation>
        <location evidence="1">Membrane</location>
        <topology evidence="1">Multi-pass membrane protein</topology>
    </subcellularLocation>
</comment>
<evidence type="ECO:0000256" key="2">
    <source>
        <dbReference type="ARBA" id="ARBA00005583"/>
    </source>
</evidence>
<dbReference type="EMBL" id="NMUQ01000001">
    <property type="protein sequence ID" value="OXM15681.1"/>
    <property type="molecule type" value="Genomic_DNA"/>
</dbReference>
<feature type="transmembrane region" description="Helical" evidence="7">
    <location>
        <begin position="6"/>
        <end position="28"/>
    </location>
</feature>
<feature type="transmembrane region" description="Helical" evidence="7">
    <location>
        <begin position="113"/>
        <end position="130"/>
    </location>
</feature>
<dbReference type="RefSeq" id="WP_089522774.1">
    <property type="nucleotide sequence ID" value="NZ_NMUQ01000001.1"/>
</dbReference>
<reference evidence="10 11" key="1">
    <citation type="submission" date="2017-07" db="EMBL/GenBank/DDBJ databases">
        <title>Paenibacillus herberti R33 genome sequencing and assembly.</title>
        <authorList>
            <person name="Su W."/>
        </authorList>
    </citation>
    <scope>NUCLEOTIDE SEQUENCE [LARGE SCALE GENOMIC DNA]</scope>
    <source>
        <strain evidence="10 11">R33</strain>
    </source>
</reference>
<dbReference type="GO" id="GO:0008360">
    <property type="term" value="P:regulation of cell shape"/>
    <property type="evidence" value="ECO:0007669"/>
    <property type="project" value="UniProtKB-KW"/>
</dbReference>
<evidence type="ECO:0000256" key="6">
    <source>
        <dbReference type="ARBA" id="ARBA00023136"/>
    </source>
</evidence>
<feature type="transmembrane region" description="Helical" evidence="7">
    <location>
        <begin position="77"/>
        <end position="101"/>
    </location>
</feature>
<dbReference type="InterPro" id="IPR003524">
    <property type="entry name" value="PNAcMuramoyl-5peptid_Trfase"/>
</dbReference>
<feature type="transmembrane region" description="Helical" evidence="7">
    <location>
        <begin position="249"/>
        <end position="271"/>
    </location>
</feature>
<evidence type="ECO:0000256" key="9">
    <source>
        <dbReference type="PIRSR" id="PIRSR600715-1"/>
    </source>
</evidence>
<keyword evidence="3 7" id="KW-0808">Transferase</keyword>
<dbReference type="InterPro" id="IPR000715">
    <property type="entry name" value="Glycosyl_transferase_4"/>
</dbReference>
<feature type="binding site" evidence="9">
    <location>
        <position position="227"/>
    </location>
    <ligand>
        <name>Mg(2+)</name>
        <dbReference type="ChEBI" id="CHEBI:18420"/>
    </ligand>
</feature>
<keyword evidence="11" id="KW-1185">Reference proteome</keyword>